<keyword evidence="1" id="KW-1133">Transmembrane helix</keyword>
<keyword evidence="1" id="KW-0812">Transmembrane</keyword>
<dbReference type="PATRIC" id="fig|999419.3.peg.2224"/>
<protein>
    <recommendedName>
        <fullName evidence="6">FecR protein domain-containing protein</fullName>
    </recommendedName>
</protein>
<dbReference type="InterPro" id="IPR012373">
    <property type="entry name" value="Ferrdict_sens_TM"/>
</dbReference>
<reference evidence="4 5" key="1">
    <citation type="submission" date="2012-02" db="EMBL/GenBank/DDBJ databases">
        <title>The Genome Sequence of Parabacteroides johnsonii CL02T12C29.</title>
        <authorList>
            <consortium name="The Broad Institute Genome Sequencing Platform"/>
            <person name="Earl A."/>
            <person name="Ward D."/>
            <person name="Feldgarden M."/>
            <person name="Gevers D."/>
            <person name="Zitomersky N.L."/>
            <person name="Coyne M.J."/>
            <person name="Comstock L.E."/>
            <person name="Young S.K."/>
            <person name="Zeng Q."/>
            <person name="Gargeya S."/>
            <person name="Fitzgerald M."/>
            <person name="Haas B."/>
            <person name="Abouelleil A."/>
            <person name="Alvarado L."/>
            <person name="Arachchi H.M."/>
            <person name="Berlin A."/>
            <person name="Chapman S.B."/>
            <person name="Gearin G."/>
            <person name="Goldberg J."/>
            <person name="Griggs A."/>
            <person name="Gujja S."/>
            <person name="Hansen M."/>
            <person name="Heiman D."/>
            <person name="Howarth C."/>
            <person name="Larimer J."/>
            <person name="Lui A."/>
            <person name="MacDonald P.J.P."/>
            <person name="McCowen C."/>
            <person name="Montmayeur A."/>
            <person name="Murphy C."/>
            <person name="Neiman D."/>
            <person name="Pearson M."/>
            <person name="Priest M."/>
            <person name="Roberts A."/>
            <person name="Saif S."/>
            <person name="Shea T."/>
            <person name="Sisk P."/>
            <person name="Stolte C."/>
            <person name="Sykes S."/>
            <person name="Wortman J."/>
            <person name="Nusbaum C."/>
            <person name="Birren B."/>
        </authorList>
    </citation>
    <scope>NUCLEOTIDE SEQUENCE [LARGE SCALE GENOMIC DNA]</scope>
    <source>
        <strain evidence="4 5">CL02T12C29</strain>
    </source>
</reference>
<dbReference type="Pfam" id="PF16344">
    <property type="entry name" value="FecR_C"/>
    <property type="match status" value="1"/>
</dbReference>
<dbReference type="Gene3D" id="2.60.120.1440">
    <property type="match status" value="1"/>
</dbReference>
<dbReference type="Proteomes" id="UP000001218">
    <property type="component" value="Unassembled WGS sequence"/>
</dbReference>
<dbReference type="FunFam" id="2.60.120.1440:FF:000001">
    <property type="entry name" value="Putative anti-sigma factor"/>
    <property type="match status" value="1"/>
</dbReference>
<dbReference type="PANTHER" id="PTHR30273">
    <property type="entry name" value="PERIPLASMIC SIGNAL SENSOR AND SIGMA FACTOR ACTIVATOR FECR-RELATED"/>
    <property type="match status" value="1"/>
</dbReference>
<sequence length="331" mass="38415">MAVGEPENSVILKYIRGTASEEEKAEVNIWQKKHPENEKVLLQIARIYYACRTQERIVSRDPLRAYWKVDKKLKSQKKDHYAIFYRIVIELLKVAAIVLILLGGNFLLQKDDQMESFPSFQTLYVPAGQRAELVLPDSTRVWLNANSKLVYSTSFKEGIRQVELDGEAYFDVKHNGDNPFVVRTKSMNVMVLGTEFNVSAYSGIEEFNIALLRGSVELNPSDRSGKYRMKAGEQVFYKEGKYVSAEIGNMDYFKWKEGVLSFNNQPIHVIIDKLRLYYDIRIEVTDLPFLEERYSGKFRVKEGIEQVLKVLQLEHKFTYVKDNELNLITIK</sequence>
<dbReference type="Gene3D" id="3.55.50.30">
    <property type="match status" value="1"/>
</dbReference>
<evidence type="ECO:0000259" key="3">
    <source>
        <dbReference type="Pfam" id="PF16344"/>
    </source>
</evidence>
<feature type="transmembrane region" description="Helical" evidence="1">
    <location>
        <begin position="83"/>
        <end position="108"/>
    </location>
</feature>
<comment type="caution">
    <text evidence="4">The sequence shown here is derived from an EMBL/GenBank/DDBJ whole genome shotgun (WGS) entry which is preliminary data.</text>
</comment>
<evidence type="ECO:0000313" key="5">
    <source>
        <dbReference type="Proteomes" id="UP000001218"/>
    </source>
</evidence>
<dbReference type="GO" id="GO:0016989">
    <property type="term" value="F:sigma factor antagonist activity"/>
    <property type="evidence" value="ECO:0007669"/>
    <property type="project" value="TreeGrafter"/>
</dbReference>
<dbReference type="PANTHER" id="PTHR30273:SF2">
    <property type="entry name" value="PROTEIN FECR"/>
    <property type="match status" value="1"/>
</dbReference>
<gene>
    <name evidence="4" type="ORF">HMPREF1077_02164</name>
</gene>
<evidence type="ECO:0000259" key="2">
    <source>
        <dbReference type="Pfam" id="PF04773"/>
    </source>
</evidence>
<dbReference type="eggNOG" id="COG3712">
    <property type="taxonomic scope" value="Bacteria"/>
</dbReference>
<dbReference type="PIRSF" id="PIRSF018266">
    <property type="entry name" value="FecR"/>
    <property type="match status" value="1"/>
</dbReference>
<feature type="domain" description="Protein FecR C-terminal" evidence="3">
    <location>
        <begin position="260"/>
        <end position="323"/>
    </location>
</feature>
<dbReference type="Pfam" id="PF04773">
    <property type="entry name" value="FecR"/>
    <property type="match status" value="1"/>
</dbReference>
<name>K5Z2A6_9BACT</name>
<evidence type="ECO:0000313" key="4">
    <source>
        <dbReference type="EMBL" id="EKN09679.1"/>
    </source>
</evidence>
<evidence type="ECO:0008006" key="6">
    <source>
        <dbReference type="Google" id="ProtNLM"/>
    </source>
</evidence>
<dbReference type="InterPro" id="IPR006860">
    <property type="entry name" value="FecR"/>
</dbReference>
<proteinExistence type="predicted"/>
<keyword evidence="1" id="KW-0472">Membrane</keyword>
<accession>K5Z2A6</accession>
<dbReference type="HOGENOM" id="CLU_050192_2_3_10"/>
<dbReference type="InterPro" id="IPR032508">
    <property type="entry name" value="FecR_C"/>
</dbReference>
<feature type="domain" description="FecR protein" evidence="2">
    <location>
        <begin position="123"/>
        <end position="217"/>
    </location>
</feature>
<evidence type="ECO:0000256" key="1">
    <source>
        <dbReference type="SAM" id="Phobius"/>
    </source>
</evidence>
<organism evidence="4 5">
    <name type="scientific">Parabacteroides johnsonii CL02T12C29</name>
    <dbReference type="NCBI Taxonomy" id="999419"/>
    <lineage>
        <taxon>Bacteria</taxon>
        <taxon>Pseudomonadati</taxon>
        <taxon>Bacteroidota</taxon>
        <taxon>Bacteroidia</taxon>
        <taxon>Bacteroidales</taxon>
        <taxon>Tannerellaceae</taxon>
        <taxon>Parabacteroides</taxon>
    </lineage>
</organism>
<dbReference type="EMBL" id="AGZP01000018">
    <property type="protein sequence ID" value="EKN09679.1"/>
    <property type="molecule type" value="Genomic_DNA"/>
</dbReference>
<dbReference type="AlphaFoldDB" id="K5Z2A6"/>